<dbReference type="SMART" id="SM00516">
    <property type="entry name" value="SEC14"/>
    <property type="match status" value="1"/>
</dbReference>
<dbReference type="PANTHER" id="PTHR10174:SF130">
    <property type="entry name" value="ALPHA-TOCOPHEROL TRANSFER PROTEIN-LIKE"/>
    <property type="match status" value="1"/>
</dbReference>
<proteinExistence type="predicted"/>
<dbReference type="SMART" id="SM01100">
    <property type="entry name" value="CRAL_TRIO_N"/>
    <property type="match status" value="1"/>
</dbReference>
<dbReference type="GO" id="GO:0016020">
    <property type="term" value="C:membrane"/>
    <property type="evidence" value="ECO:0007669"/>
    <property type="project" value="TreeGrafter"/>
</dbReference>
<dbReference type="GO" id="GO:1902936">
    <property type="term" value="F:phosphatidylinositol bisphosphate binding"/>
    <property type="evidence" value="ECO:0007669"/>
    <property type="project" value="TreeGrafter"/>
</dbReference>
<gene>
    <name evidence="2" type="primary">Clvs2_1</name>
    <name evidence="2" type="ORF">g.135822</name>
</gene>
<dbReference type="CDD" id="cd00170">
    <property type="entry name" value="SEC14"/>
    <property type="match status" value="1"/>
</dbReference>
<dbReference type="PROSITE" id="PS50191">
    <property type="entry name" value="CRAL_TRIO"/>
    <property type="match status" value="1"/>
</dbReference>
<dbReference type="Pfam" id="PF03765">
    <property type="entry name" value="CRAL_TRIO_N"/>
    <property type="match status" value="1"/>
</dbReference>
<dbReference type="InterPro" id="IPR036865">
    <property type="entry name" value="CRAL-TRIO_dom_sf"/>
</dbReference>
<dbReference type="EMBL" id="GGMR01003542">
    <property type="protein sequence ID" value="MBY16161.1"/>
    <property type="molecule type" value="Transcribed_RNA"/>
</dbReference>
<dbReference type="SUPFAM" id="SSF52087">
    <property type="entry name" value="CRAL/TRIO domain"/>
    <property type="match status" value="1"/>
</dbReference>
<dbReference type="Gene3D" id="3.40.525.10">
    <property type="entry name" value="CRAL-TRIO lipid binding domain"/>
    <property type="match status" value="1"/>
</dbReference>
<dbReference type="SUPFAM" id="SSF46938">
    <property type="entry name" value="CRAL/TRIO N-terminal domain"/>
    <property type="match status" value="1"/>
</dbReference>
<name>A0A2S2NG24_SCHGA</name>
<evidence type="ECO:0000259" key="1">
    <source>
        <dbReference type="PROSITE" id="PS50191"/>
    </source>
</evidence>
<dbReference type="PRINTS" id="PR00180">
    <property type="entry name" value="CRETINALDHBP"/>
</dbReference>
<organism evidence="2">
    <name type="scientific">Schizaphis graminum</name>
    <name type="common">Green bug aphid</name>
    <dbReference type="NCBI Taxonomy" id="13262"/>
    <lineage>
        <taxon>Eukaryota</taxon>
        <taxon>Metazoa</taxon>
        <taxon>Ecdysozoa</taxon>
        <taxon>Arthropoda</taxon>
        <taxon>Hexapoda</taxon>
        <taxon>Insecta</taxon>
        <taxon>Pterygota</taxon>
        <taxon>Neoptera</taxon>
        <taxon>Paraneoptera</taxon>
        <taxon>Hemiptera</taxon>
        <taxon>Sternorrhyncha</taxon>
        <taxon>Aphidomorpha</taxon>
        <taxon>Aphidoidea</taxon>
        <taxon>Aphididae</taxon>
        <taxon>Aphidini</taxon>
        <taxon>Schizaphis</taxon>
    </lineage>
</organism>
<dbReference type="InterPro" id="IPR001251">
    <property type="entry name" value="CRAL-TRIO_dom"/>
</dbReference>
<sequence>MSENQINSSELKLKLQKELNEPSDPNLAIDELRTLIKGDILLKSRMDDAFMLKFLRARKFQVNKAFKLVQNYFEAKEKNPRLFNLTIPSNYILFLESGTVFMLPHRDQLGREIYIFRMEKVLSGMSIEDIFKINLMILEVISEHPKTQLAGMVAIADFTGFKWLKHYQYLSPYYAKKSAEVVQDSFPLRFQGFHFINEPLYLYTVYSIIKPFLKEKLRCRVHFHGNNFNSLHKYIAPNILPTYYGGNLEFDPITWVQQLLRKEQYLKDQGQYGYNR</sequence>
<reference evidence="2" key="1">
    <citation type="submission" date="2018-04" db="EMBL/GenBank/DDBJ databases">
        <title>Transcriptome of Schizaphis graminum biotype I.</title>
        <authorList>
            <person name="Scully E.D."/>
            <person name="Geib S.M."/>
            <person name="Palmer N.A."/>
            <person name="Koch K."/>
            <person name="Bradshaw J."/>
            <person name="Heng-Moss T."/>
            <person name="Sarath G."/>
        </authorList>
    </citation>
    <scope>NUCLEOTIDE SEQUENCE</scope>
</reference>
<feature type="domain" description="CRAL-TRIO" evidence="1">
    <location>
        <begin position="88"/>
        <end position="252"/>
    </location>
</feature>
<dbReference type="AlphaFoldDB" id="A0A2S2NG24"/>
<dbReference type="Gene3D" id="1.10.8.20">
    <property type="entry name" value="N-terminal domain of phosphatidylinositol transfer protein sec14p"/>
    <property type="match status" value="1"/>
</dbReference>
<dbReference type="InterPro" id="IPR036273">
    <property type="entry name" value="CRAL/TRIO_N_dom_sf"/>
</dbReference>
<dbReference type="InterPro" id="IPR011074">
    <property type="entry name" value="CRAL/TRIO_N_dom"/>
</dbReference>
<accession>A0A2S2NG24</accession>
<protein>
    <submittedName>
        <fullName evidence="2">Clavesin-2</fullName>
    </submittedName>
</protein>
<evidence type="ECO:0000313" key="2">
    <source>
        <dbReference type="EMBL" id="MBY16161.1"/>
    </source>
</evidence>
<dbReference type="PANTHER" id="PTHR10174">
    <property type="entry name" value="ALPHA-TOCOPHEROL TRANSFER PROTEIN-RELATED"/>
    <property type="match status" value="1"/>
</dbReference>
<dbReference type="Gene3D" id="1.20.5.1200">
    <property type="entry name" value="Alpha-tocopherol transfer"/>
    <property type="match status" value="1"/>
</dbReference>
<dbReference type="Pfam" id="PF00650">
    <property type="entry name" value="CRAL_TRIO"/>
    <property type="match status" value="1"/>
</dbReference>